<dbReference type="RefSeq" id="WP_158639965.1">
    <property type="nucleotide sequence ID" value="NZ_VLKZ01000001.1"/>
</dbReference>
<dbReference type="Pfam" id="PF00392">
    <property type="entry name" value="GntR"/>
    <property type="match status" value="1"/>
</dbReference>
<dbReference type="Proteomes" id="UP000315711">
    <property type="component" value="Unassembled WGS sequence"/>
</dbReference>
<dbReference type="InterPro" id="IPR050679">
    <property type="entry name" value="Bact_HTH_transcr_reg"/>
</dbReference>
<reference evidence="5 6" key="1">
    <citation type="journal article" date="2015" name="Stand. Genomic Sci.">
        <title>Genomic Encyclopedia of Bacterial and Archaeal Type Strains, Phase III: the genomes of soil and plant-associated and newly described type strains.</title>
        <authorList>
            <person name="Whitman W.B."/>
            <person name="Woyke T."/>
            <person name="Klenk H.P."/>
            <person name="Zhou Y."/>
            <person name="Lilburn T.G."/>
            <person name="Beck B.J."/>
            <person name="De Vos P."/>
            <person name="Vandamme P."/>
            <person name="Eisen J.A."/>
            <person name="Garrity G."/>
            <person name="Hugenholtz P."/>
            <person name="Kyrpides N.C."/>
        </authorList>
    </citation>
    <scope>NUCLEOTIDE SEQUENCE [LARGE SCALE GENOMIC DNA]</scope>
    <source>
        <strain evidence="5 6">CGMCC 1.10116</strain>
    </source>
</reference>
<protein>
    <submittedName>
        <fullName evidence="5">GntR family transcriptional regulator of abcA and norABC</fullName>
    </submittedName>
</protein>
<comment type="caution">
    <text evidence="5">The sequence shown here is derived from an EMBL/GenBank/DDBJ whole genome shotgun (WGS) entry which is preliminary data.</text>
</comment>
<evidence type="ECO:0000256" key="1">
    <source>
        <dbReference type="ARBA" id="ARBA00023015"/>
    </source>
</evidence>
<keyword evidence="3" id="KW-0804">Transcription</keyword>
<dbReference type="PRINTS" id="PR00035">
    <property type="entry name" value="HTHGNTR"/>
</dbReference>
<proteinExistence type="predicted"/>
<dbReference type="InterPro" id="IPR000524">
    <property type="entry name" value="Tscrpt_reg_HTH_GntR"/>
</dbReference>
<dbReference type="GO" id="GO:0003677">
    <property type="term" value="F:DNA binding"/>
    <property type="evidence" value="ECO:0007669"/>
    <property type="project" value="UniProtKB-KW"/>
</dbReference>
<dbReference type="PANTHER" id="PTHR44846:SF1">
    <property type="entry name" value="MANNOSYL-D-GLYCERATE TRANSPORT_METABOLISM SYSTEM REPRESSOR MNGR-RELATED"/>
    <property type="match status" value="1"/>
</dbReference>
<dbReference type="GO" id="GO:0045892">
    <property type="term" value="P:negative regulation of DNA-templated transcription"/>
    <property type="evidence" value="ECO:0007669"/>
    <property type="project" value="TreeGrafter"/>
</dbReference>
<evidence type="ECO:0000256" key="3">
    <source>
        <dbReference type="ARBA" id="ARBA00023163"/>
    </source>
</evidence>
<dbReference type="Gene3D" id="1.10.10.10">
    <property type="entry name" value="Winged helix-like DNA-binding domain superfamily/Winged helix DNA-binding domain"/>
    <property type="match status" value="1"/>
</dbReference>
<evidence type="ECO:0000256" key="2">
    <source>
        <dbReference type="ARBA" id="ARBA00023125"/>
    </source>
</evidence>
<dbReference type="PANTHER" id="PTHR44846">
    <property type="entry name" value="MANNOSYL-D-GLYCERATE TRANSPORT/METABOLISM SYSTEM REPRESSOR MNGR-RELATED"/>
    <property type="match status" value="1"/>
</dbReference>
<keyword evidence="1" id="KW-0805">Transcription regulation</keyword>
<dbReference type="AlphaFoldDB" id="A0A562QTU4"/>
<evidence type="ECO:0000313" key="6">
    <source>
        <dbReference type="Proteomes" id="UP000315711"/>
    </source>
</evidence>
<keyword evidence="2" id="KW-0238">DNA-binding</keyword>
<accession>A0A562QTU4</accession>
<dbReference type="EMBL" id="VLKZ01000001">
    <property type="protein sequence ID" value="TWI60033.1"/>
    <property type="molecule type" value="Genomic_DNA"/>
</dbReference>
<keyword evidence="6" id="KW-1185">Reference proteome</keyword>
<dbReference type="PROSITE" id="PS50949">
    <property type="entry name" value="HTH_GNTR"/>
    <property type="match status" value="1"/>
</dbReference>
<feature type="domain" description="HTH gntR-type" evidence="4">
    <location>
        <begin position="1"/>
        <end position="69"/>
    </location>
</feature>
<dbReference type="GO" id="GO:0003700">
    <property type="term" value="F:DNA-binding transcription factor activity"/>
    <property type="evidence" value="ECO:0007669"/>
    <property type="project" value="InterPro"/>
</dbReference>
<dbReference type="SUPFAM" id="SSF46785">
    <property type="entry name" value="Winged helix' DNA-binding domain"/>
    <property type="match status" value="1"/>
</dbReference>
<evidence type="ECO:0000259" key="4">
    <source>
        <dbReference type="PROSITE" id="PS50949"/>
    </source>
</evidence>
<gene>
    <name evidence="5" type="ORF">IQ10_00457</name>
</gene>
<dbReference type="SMART" id="SM00345">
    <property type="entry name" value="HTH_GNTR"/>
    <property type="match status" value="1"/>
</dbReference>
<organism evidence="5 6">
    <name type="scientific">Halalkalibacter nanhaiisediminis</name>
    <dbReference type="NCBI Taxonomy" id="688079"/>
    <lineage>
        <taxon>Bacteria</taxon>
        <taxon>Bacillati</taxon>
        <taxon>Bacillota</taxon>
        <taxon>Bacilli</taxon>
        <taxon>Bacillales</taxon>
        <taxon>Bacillaceae</taxon>
        <taxon>Halalkalibacter</taxon>
    </lineage>
</organism>
<evidence type="ECO:0000313" key="5">
    <source>
        <dbReference type="EMBL" id="TWI60033.1"/>
    </source>
</evidence>
<name>A0A562QTU4_9BACI</name>
<dbReference type="InterPro" id="IPR036388">
    <property type="entry name" value="WH-like_DNA-bd_sf"/>
</dbReference>
<dbReference type="InterPro" id="IPR036390">
    <property type="entry name" value="WH_DNA-bd_sf"/>
</dbReference>
<sequence length="140" mass="16296">MINYHLIVLDIKEKITSGEWPPYLKIPTQNELSKKYNVNRSTIVKAIDELKSLGYLKGIQGSGTFVSSEIIDLRLKQATIEWENISKWSFFSSDKKLVRKINDLETNSNNSIRFSFVFEGKENFRKRSKYLSEAYSKFSV</sequence>
<dbReference type="CDD" id="cd07377">
    <property type="entry name" value="WHTH_GntR"/>
    <property type="match status" value="1"/>
</dbReference>
<dbReference type="OrthoDB" id="457376at2"/>